<evidence type="ECO:0000313" key="3">
    <source>
        <dbReference type="Proteomes" id="UP000193218"/>
    </source>
</evidence>
<dbReference type="OrthoDB" id="294702at2759"/>
<feature type="region of interest" description="Disordered" evidence="1">
    <location>
        <begin position="219"/>
        <end position="257"/>
    </location>
</feature>
<dbReference type="STRING" id="4999.A0A1Y1ULI4"/>
<dbReference type="EMBL" id="NBSH01000004">
    <property type="protein sequence ID" value="ORX38407.1"/>
    <property type="molecule type" value="Genomic_DNA"/>
</dbReference>
<name>A0A1Y1ULI4_9TREE</name>
<feature type="compositionally biased region" description="Polar residues" evidence="1">
    <location>
        <begin position="239"/>
        <end position="250"/>
    </location>
</feature>
<dbReference type="GO" id="GO:0016787">
    <property type="term" value="F:hydrolase activity"/>
    <property type="evidence" value="ECO:0007669"/>
    <property type="project" value="UniProtKB-KW"/>
</dbReference>
<comment type="caution">
    <text evidence="2">The sequence shown here is derived from an EMBL/GenBank/DDBJ whole genome shotgun (WGS) entry which is preliminary data.</text>
</comment>
<evidence type="ECO:0000313" key="2">
    <source>
        <dbReference type="EMBL" id="ORX38407.1"/>
    </source>
</evidence>
<dbReference type="InterPro" id="IPR029058">
    <property type="entry name" value="AB_hydrolase_fold"/>
</dbReference>
<dbReference type="GeneID" id="33557125"/>
<accession>A0A1Y1ULI4</accession>
<dbReference type="Proteomes" id="UP000193218">
    <property type="component" value="Unassembled WGS sequence"/>
</dbReference>
<sequence>MGKEPTARTDPEGYLANRNFSRRLAKCPRTGLPVSYADFGDPDGVHVLYLLPSGCSRWLATIQDPLAKRYGIRLIAIDRPGVGAIPMVPLKDRIRSSCEMMVSVIEDLGIKLAHMIATSGGVYYALYLLLHHPEAFISSLNPPPFLYLVAPWSPLLPASHPDYYSSAFTWLPDKLIETSHLTVPHVMKVANTAYSAWVSSSEAVGSTWSYAKSLWSGQVPTPQRERQANSIPAPLPDTPSLSAGQAGNENVEQESDVESYGEASFQYFSRLWKSYPAVFTDVIQAYFMAENNGGVGQEHLLCLNRGPENTGHEWLENSVADLARVLADAQSTGRRRNEDDGLPIPRPLNVHIWWGWEDGMVPRQGQLWFNKVIQSHPKKLRVEVHNVPDGDHGDLMMRPEGVHVLYSLIRHQGQSTIKKEKEADL</sequence>
<organism evidence="2 3">
    <name type="scientific">Kockovaella imperatae</name>
    <dbReference type="NCBI Taxonomy" id="4999"/>
    <lineage>
        <taxon>Eukaryota</taxon>
        <taxon>Fungi</taxon>
        <taxon>Dikarya</taxon>
        <taxon>Basidiomycota</taxon>
        <taxon>Agaricomycotina</taxon>
        <taxon>Tremellomycetes</taxon>
        <taxon>Tremellales</taxon>
        <taxon>Cuniculitremaceae</taxon>
        <taxon>Kockovaella</taxon>
    </lineage>
</organism>
<keyword evidence="2" id="KW-0378">Hydrolase</keyword>
<evidence type="ECO:0000256" key="1">
    <source>
        <dbReference type="SAM" id="MobiDB-lite"/>
    </source>
</evidence>
<dbReference type="Gene3D" id="3.40.50.1820">
    <property type="entry name" value="alpha/beta hydrolase"/>
    <property type="match status" value="1"/>
</dbReference>
<reference evidence="2 3" key="1">
    <citation type="submission" date="2017-03" db="EMBL/GenBank/DDBJ databases">
        <title>Widespread Adenine N6-methylation of Active Genes in Fungi.</title>
        <authorList>
            <consortium name="DOE Joint Genome Institute"/>
            <person name="Mondo S.J."/>
            <person name="Dannebaum R.O."/>
            <person name="Kuo R.C."/>
            <person name="Louie K.B."/>
            <person name="Bewick A.J."/>
            <person name="Labutti K."/>
            <person name="Haridas S."/>
            <person name="Kuo A."/>
            <person name="Salamov A."/>
            <person name="Ahrendt S.R."/>
            <person name="Lau R."/>
            <person name="Bowen B.P."/>
            <person name="Lipzen A."/>
            <person name="Sullivan W."/>
            <person name="Andreopoulos W.B."/>
            <person name="Clum A."/>
            <person name="Lindquist E."/>
            <person name="Daum C."/>
            <person name="Northen T.R."/>
            <person name="Ramamoorthy G."/>
            <person name="Schmitz R.J."/>
            <person name="Gryganskyi A."/>
            <person name="Culley D."/>
            <person name="Magnuson J."/>
            <person name="James T.Y."/>
            <person name="O'Malley M.A."/>
            <person name="Stajich J.E."/>
            <person name="Spatafora J.W."/>
            <person name="Visel A."/>
            <person name="Grigoriev I.V."/>
        </authorList>
    </citation>
    <scope>NUCLEOTIDE SEQUENCE [LARGE SCALE GENOMIC DNA]</scope>
    <source>
        <strain evidence="2 3">NRRL Y-17943</strain>
    </source>
</reference>
<keyword evidence="3" id="KW-1185">Reference proteome</keyword>
<dbReference type="InParanoid" id="A0A1Y1ULI4"/>
<dbReference type="SUPFAM" id="SSF53474">
    <property type="entry name" value="alpha/beta-Hydrolases"/>
    <property type="match status" value="1"/>
</dbReference>
<proteinExistence type="predicted"/>
<dbReference type="RefSeq" id="XP_021872329.1">
    <property type="nucleotide sequence ID" value="XM_022015317.1"/>
</dbReference>
<gene>
    <name evidence="2" type="ORF">BD324DRAFT_620742</name>
</gene>
<dbReference type="AlphaFoldDB" id="A0A1Y1ULI4"/>
<protein>
    <submittedName>
        <fullName evidence="2">Alpha/Beta hydrolase protein</fullName>
    </submittedName>
</protein>